<dbReference type="InterPro" id="IPR018712">
    <property type="entry name" value="Tle1-like_cat"/>
</dbReference>
<evidence type="ECO:0000313" key="5">
    <source>
        <dbReference type="Proteomes" id="UP000278081"/>
    </source>
</evidence>
<comment type="caution">
    <text evidence="2">The sequence shown here is derived from an EMBL/GenBank/DDBJ whole genome shotgun (WGS) entry which is preliminary data.</text>
</comment>
<dbReference type="EMBL" id="RJTJ01000023">
    <property type="protein sequence ID" value="RUM01241.1"/>
    <property type="molecule type" value="Genomic_DNA"/>
</dbReference>
<gene>
    <name evidence="2" type="ORF">CO666_24285</name>
    <name evidence="3" type="ORF">EFR84_23385</name>
</gene>
<protein>
    <submittedName>
        <fullName evidence="3">DUF2235 domain-containing protein</fullName>
    </submittedName>
</protein>
<dbReference type="OrthoDB" id="4378831at2"/>
<accession>A0A2A6J6V9</accession>
<evidence type="ECO:0000313" key="3">
    <source>
        <dbReference type="EMBL" id="RUM01241.1"/>
    </source>
</evidence>
<dbReference type="EMBL" id="NWSV01000021">
    <property type="protein sequence ID" value="PDT01670.1"/>
    <property type="molecule type" value="Genomic_DNA"/>
</dbReference>
<evidence type="ECO:0000313" key="2">
    <source>
        <dbReference type="EMBL" id="PDT01670.1"/>
    </source>
</evidence>
<keyword evidence="4" id="KW-1185">Reference proteome</keyword>
<reference evidence="3 5" key="2">
    <citation type="submission" date="2018-11" db="EMBL/GenBank/DDBJ databases">
        <title>Rhizobium chutanense sp. nov., isolated from root nodules of Phaseolus vulgaris in China.</title>
        <authorList>
            <person name="Huo Y."/>
        </authorList>
    </citation>
    <scope>NUCLEOTIDE SEQUENCE [LARGE SCALE GENOMIC DNA]</scope>
    <source>
        <strain evidence="3 5">C16</strain>
    </source>
</reference>
<organism evidence="2 4">
    <name type="scientific">Rhizobium chutanense</name>
    <dbReference type="NCBI Taxonomy" id="2035448"/>
    <lineage>
        <taxon>Bacteria</taxon>
        <taxon>Pseudomonadati</taxon>
        <taxon>Pseudomonadota</taxon>
        <taxon>Alphaproteobacteria</taxon>
        <taxon>Hyphomicrobiales</taxon>
        <taxon>Rhizobiaceae</taxon>
        <taxon>Rhizobium/Agrobacterium group</taxon>
        <taxon>Rhizobium</taxon>
    </lineage>
</organism>
<accession>A0A432NNN1</accession>
<dbReference type="Proteomes" id="UP000278081">
    <property type="component" value="Unassembled WGS sequence"/>
</dbReference>
<name>A0A2A6J6V9_9HYPH</name>
<evidence type="ECO:0000313" key="4">
    <source>
        <dbReference type="Proteomes" id="UP000220768"/>
    </source>
</evidence>
<dbReference type="Pfam" id="PF09994">
    <property type="entry name" value="T6SS_Tle1-like_cat"/>
    <property type="match status" value="1"/>
</dbReference>
<dbReference type="PANTHER" id="PTHR33840:SF1">
    <property type="entry name" value="TLE1 PHOSPHOLIPASE DOMAIN-CONTAINING PROTEIN"/>
    <property type="match status" value="1"/>
</dbReference>
<dbReference type="AlphaFoldDB" id="A0A2A6J6V9"/>
<evidence type="ECO:0000259" key="1">
    <source>
        <dbReference type="Pfam" id="PF09994"/>
    </source>
</evidence>
<dbReference type="InterPro" id="IPR029058">
    <property type="entry name" value="AB_hydrolase_fold"/>
</dbReference>
<reference evidence="2 4" key="1">
    <citation type="submission" date="2017-09" db="EMBL/GenBank/DDBJ databases">
        <title>Comparative genomics of rhizobia isolated from Phaseolus vulgaris in China.</title>
        <authorList>
            <person name="Tong W."/>
        </authorList>
    </citation>
    <scope>NUCLEOTIDE SEQUENCE [LARGE SCALE GENOMIC DNA]</scope>
    <source>
        <strain evidence="2 4">C5</strain>
    </source>
</reference>
<dbReference type="Proteomes" id="UP000220768">
    <property type="component" value="Unassembled WGS sequence"/>
</dbReference>
<sequence>MPKNIVVCCDGTGNEIGVNMSNVLKLYRMLEKDDGQLVYYDPGVGTLGQRKTWGRISQNAKGVLGLATGYGLDDDVLGAYRFLAEHYREGDQVFLFGFSRGSYSVRVLAGFIHLLGLLRSDQLNYVGYAFAAYKRAAMDGEDLSVAWHFRRIVGGRTVPIKFLGVWDTVASVIVPRPDRFYIPSLETLPYTLQNPSVEVFRQAIAIDEFRRMFRLRRWKENQEFKPNRFSTSEPRNQDSRQVWFAGCHSDIGGGYPENESGLSKYPLRWMIQQANPHGLSVNASMFNHLVEGKARGGSEHEYAEPNATGELHVSATRAWRILEWMPKKVKWREWPKRKGLLGYYLPHYEPRFIPEGARIHESALRRKEVVSSYNPENLPEIFEVEHDPP</sequence>
<dbReference type="SUPFAM" id="SSF53474">
    <property type="entry name" value="alpha/beta-Hydrolases"/>
    <property type="match status" value="1"/>
</dbReference>
<feature type="domain" description="T6SS Phospholipase effector Tle1-like catalytic" evidence="1">
    <location>
        <begin position="3"/>
        <end position="273"/>
    </location>
</feature>
<dbReference type="PANTHER" id="PTHR33840">
    <property type="match status" value="1"/>
</dbReference>
<proteinExistence type="predicted"/>